<keyword evidence="2" id="KW-0808">Transferase</keyword>
<evidence type="ECO:0000313" key="3">
    <source>
        <dbReference type="Proteomes" id="UP000199502"/>
    </source>
</evidence>
<dbReference type="EMBL" id="FMVT01000004">
    <property type="protein sequence ID" value="SCY36729.1"/>
    <property type="molecule type" value="Genomic_DNA"/>
</dbReference>
<dbReference type="InterPro" id="IPR036890">
    <property type="entry name" value="HATPase_C_sf"/>
</dbReference>
<keyword evidence="3" id="KW-1185">Reference proteome</keyword>
<accession>A0A1G5FBV5</accession>
<dbReference type="AlphaFoldDB" id="A0A1G5FBV5"/>
<dbReference type="InterPro" id="IPR018762">
    <property type="entry name" value="ChpT_C"/>
</dbReference>
<feature type="domain" description="Histidine phosphotransferase ChpT C-terminal" evidence="1">
    <location>
        <begin position="87"/>
        <end position="202"/>
    </location>
</feature>
<dbReference type="RefSeq" id="WP_245686576.1">
    <property type="nucleotide sequence ID" value="NZ_FMVT01000004.1"/>
</dbReference>
<sequence>MTFETRPLPAADLAALVGSRLCHDVVSPLGAIGNGVELLEMSSSFPGLGQSAEMQLIAEAVTAALLRIGAYRVAFGTSAGDQRISLSELRRLLEGLSGQGRLKVEVEADRDLPRHEGRMVLLSLMCLETALPWGGRVMAVRTETGWRVVAECERSRQDPALWAWLDGSAPPRVPAPSEVQFPLLAEAAANAGRPLRAELDDTGAEISF</sequence>
<evidence type="ECO:0000259" key="1">
    <source>
        <dbReference type="Pfam" id="PF10090"/>
    </source>
</evidence>
<dbReference type="GO" id="GO:0016740">
    <property type="term" value="F:transferase activity"/>
    <property type="evidence" value="ECO:0007669"/>
    <property type="project" value="UniProtKB-KW"/>
</dbReference>
<dbReference type="Proteomes" id="UP000199502">
    <property type="component" value="Unassembled WGS sequence"/>
</dbReference>
<organism evidence="2 3">
    <name type="scientific">Paracoccus tibetensis</name>
    <dbReference type="NCBI Taxonomy" id="336292"/>
    <lineage>
        <taxon>Bacteria</taxon>
        <taxon>Pseudomonadati</taxon>
        <taxon>Pseudomonadota</taxon>
        <taxon>Alphaproteobacteria</taxon>
        <taxon>Rhodobacterales</taxon>
        <taxon>Paracoccaceae</taxon>
        <taxon>Paracoccus</taxon>
    </lineage>
</organism>
<dbReference type="Pfam" id="PF10090">
    <property type="entry name" value="HPTransfase"/>
    <property type="match status" value="1"/>
</dbReference>
<dbReference type="STRING" id="336292.SAMN05660710_01349"/>
<reference evidence="2 3" key="1">
    <citation type="submission" date="2016-10" db="EMBL/GenBank/DDBJ databases">
        <authorList>
            <person name="de Groot N.N."/>
        </authorList>
    </citation>
    <scope>NUCLEOTIDE SEQUENCE [LARGE SCALE GENOMIC DNA]</scope>
    <source>
        <strain evidence="2 3">CGMCC 1.8925</strain>
    </source>
</reference>
<protein>
    <submittedName>
        <fullName evidence="2">Histidine phosphotransferase ChpT</fullName>
    </submittedName>
</protein>
<evidence type="ECO:0000313" key="2">
    <source>
        <dbReference type="EMBL" id="SCY36729.1"/>
    </source>
</evidence>
<dbReference type="Gene3D" id="3.30.565.10">
    <property type="entry name" value="Histidine kinase-like ATPase, C-terminal domain"/>
    <property type="match status" value="1"/>
</dbReference>
<gene>
    <name evidence="2" type="ORF">SAMN05660710_01349</name>
</gene>
<proteinExistence type="predicted"/>
<dbReference type="Gene3D" id="1.10.287.130">
    <property type="match status" value="1"/>
</dbReference>
<name>A0A1G5FBV5_9RHOB</name>